<evidence type="ECO:0000256" key="2">
    <source>
        <dbReference type="ARBA" id="ARBA00005297"/>
    </source>
</evidence>
<protein>
    <recommendedName>
        <fullName evidence="3">isochorismate synthase</fullName>
        <ecNumber evidence="3">5.4.4.2</ecNumber>
    </recommendedName>
    <alternativeName>
        <fullName evidence="5">Isochorismate mutase</fullName>
    </alternativeName>
</protein>
<evidence type="ECO:0000256" key="5">
    <source>
        <dbReference type="ARBA" id="ARBA00041564"/>
    </source>
</evidence>
<comment type="catalytic activity">
    <reaction evidence="1">
        <text>chorismate = isochorismate</text>
        <dbReference type="Rhea" id="RHEA:18985"/>
        <dbReference type="ChEBI" id="CHEBI:29748"/>
        <dbReference type="ChEBI" id="CHEBI:29780"/>
        <dbReference type="EC" id="5.4.4.2"/>
    </reaction>
</comment>
<organism evidence="7">
    <name type="scientific">freshwater metagenome</name>
    <dbReference type="NCBI Taxonomy" id="449393"/>
    <lineage>
        <taxon>unclassified sequences</taxon>
        <taxon>metagenomes</taxon>
        <taxon>ecological metagenomes</taxon>
    </lineage>
</organism>
<sequence>MNQTVGMVARTRALEIDADLVALCDDEDMLFVTNGVGIIGIGHSARVTVPRSDRSLTSTTAHAALGNIEVIDELEIPGSGVVAFGAFPFDANLDGELIIPRIVVGRNADGTTWLTTIARQDDEPSEAELAEVLGRTTRIGTGFARDAGLHSSTTSPSSFDIHPLRSPEDWCAAVTTATERLAAGDASKVVLARGIEIVTDRPISPSAVVSQLRRTFPASHLFSIDGFVGATPELLVERIGTVVRAHPMAGTAPRSGDPDTDARLAAALLASTNTKDEHRHTIDMVHDTLLPWCSYLDEEAEPSIVAVANVQHLSTRLEGQLSEPIASVLDLVGALHPTPAVGGMPRDAALALIDELEGLDRGRYAGPVGWVDAKGNGTWAVGIRSAQINGTRTRIHAGVGVVADSQAEQELAETRAKLQTMLGAIVRP</sequence>
<dbReference type="EMBL" id="CAEZTR010000035">
    <property type="protein sequence ID" value="CAB4575262.1"/>
    <property type="molecule type" value="Genomic_DNA"/>
</dbReference>
<dbReference type="NCBIfam" id="TIGR00543">
    <property type="entry name" value="isochor_syn"/>
    <property type="match status" value="1"/>
</dbReference>
<dbReference type="InterPro" id="IPR004561">
    <property type="entry name" value="IsoChor_synthase"/>
</dbReference>
<dbReference type="PANTHER" id="PTHR42839:SF2">
    <property type="entry name" value="ISOCHORISMATE SYNTHASE ENTC"/>
    <property type="match status" value="1"/>
</dbReference>
<evidence type="ECO:0000259" key="6">
    <source>
        <dbReference type="Pfam" id="PF00425"/>
    </source>
</evidence>
<dbReference type="InterPro" id="IPR005801">
    <property type="entry name" value="ADC_synthase"/>
</dbReference>
<dbReference type="SUPFAM" id="SSF56322">
    <property type="entry name" value="ADC synthase"/>
    <property type="match status" value="1"/>
</dbReference>
<dbReference type="GO" id="GO:0008909">
    <property type="term" value="F:isochorismate synthase activity"/>
    <property type="evidence" value="ECO:0007669"/>
    <property type="project" value="UniProtKB-EC"/>
</dbReference>
<keyword evidence="4" id="KW-0413">Isomerase</keyword>
<dbReference type="Pfam" id="PF00425">
    <property type="entry name" value="Chorismate_bind"/>
    <property type="match status" value="1"/>
</dbReference>
<evidence type="ECO:0000256" key="3">
    <source>
        <dbReference type="ARBA" id="ARBA00012824"/>
    </source>
</evidence>
<gene>
    <name evidence="7" type="ORF">UFOPK1711_00771</name>
</gene>
<comment type="similarity">
    <text evidence="2">Belongs to the isochorismate synthase family.</text>
</comment>
<feature type="domain" description="Chorismate-utilising enzyme C-terminal" evidence="6">
    <location>
        <begin position="167"/>
        <end position="417"/>
    </location>
</feature>
<dbReference type="Gene3D" id="3.60.120.10">
    <property type="entry name" value="Anthranilate synthase"/>
    <property type="match status" value="1"/>
</dbReference>
<name>A0A6J6EFX0_9ZZZZ</name>
<dbReference type="InterPro" id="IPR015890">
    <property type="entry name" value="Chorismate_C"/>
</dbReference>
<evidence type="ECO:0000256" key="1">
    <source>
        <dbReference type="ARBA" id="ARBA00000799"/>
    </source>
</evidence>
<dbReference type="EC" id="5.4.4.2" evidence="3"/>
<evidence type="ECO:0000313" key="7">
    <source>
        <dbReference type="EMBL" id="CAB4575262.1"/>
    </source>
</evidence>
<dbReference type="GO" id="GO:0009697">
    <property type="term" value="P:salicylic acid biosynthetic process"/>
    <property type="evidence" value="ECO:0007669"/>
    <property type="project" value="TreeGrafter"/>
</dbReference>
<evidence type="ECO:0000256" key="4">
    <source>
        <dbReference type="ARBA" id="ARBA00023235"/>
    </source>
</evidence>
<dbReference type="PANTHER" id="PTHR42839">
    <property type="entry name" value="ISOCHORISMATE SYNTHASE ENTC"/>
    <property type="match status" value="1"/>
</dbReference>
<reference evidence="7" key="1">
    <citation type="submission" date="2020-05" db="EMBL/GenBank/DDBJ databases">
        <authorList>
            <person name="Chiriac C."/>
            <person name="Salcher M."/>
            <person name="Ghai R."/>
            <person name="Kavagutti S V."/>
        </authorList>
    </citation>
    <scope>NUCLEOTIDE SEQUENCE</scope>
</reference>
<dbReference type="AlphaFoldDB" id="A0A6J6EFX0"/>
<proteinExistence type="inferred from homology"/>
<accession>A0A6J6EFX0</accession>